<comment type="caution">
    <text evidence="2">The sequence shown here is derived from an EMBL/GenBank/DDBJ whole genome shotgun (WGS) entry which is preliminary data.</text>
</comment>
<protein>
    <recommendedName>
        <fullName evidence="4">SWIM-type domain-containing protein</fullName>
    </recommendedName>
</protein>
<dbReference type="OrthoDB" id="5387895at2759"/>
<feature type="non-terminal residue" evidence="2">
    <location>
        <position position="1"/>
    </location>
</feature>
<dbReference type="EMBL" id="JAHFYH010000037">
    <property type="protein sequence ID" value="KAH0220573.1"/>
    <property type="molecule type" value="Genomic_DNA"/>
</dbReference>
<evidence type="ECO:0000313" key="2">
    <source>
        <dbReference type="EMBL" id="KAH0220573.1"/>
    </source>
</evidence>
<evidence type="ECO:0008006" key="4">
    <source>
        <dbReference type="Google" id="ProtNLM"/>
    </source>
</evidence>
<evidence type="ECO:0000313" key="3">
    <source>
        <dbReference type="Proteomes" id="UP000767238"/>
    </source>
</evidence>
<dbReference type="Proteomes" id="UP000767238">
    <property type="component" value="Unassembled WGS sequence"/>
</dbReference>
<evidence type="ECO:0000256" key="1">
    <source>
        <dbReference type="SAM" id="MobiDB-lite"/>
    </source>
</evidence>
<feature type="region of interest" description="Disordered" evidence="1">
    <location>
        <begin position="107"/>
        <end position="126"/>
    </location>
</feature>
<dbReference type="AlphaFoldDB" id="A0A9P8GHT8"/>
<reference evidence="2" key="2">
    <citation type="submission" date="2021-08" db="EMBL/GenBank/DDBJ databases">
        <authorList>
            <person name="Gostincar C."/>
            <person name="Sun X."/>
            <person name="Song Z."/>
            <person name="Gunde-Cimerman N."/>
        </authorList>
    </citation>
    <scope>NUCLEOTIDE SEQUENCE</scope>
    <source>
        <strain evidence="2">EXF-8016</strain>
    </source>
</reference>
<reference evidence="2" key="1">
    <citation type="journal article" date="2021" name="J Fungi (Basel)">
        <title>Virulence traits and population genomics of the black yeast Aureobasidium melanogenum.</title>
        <authorList>
            <person name="Cernosa A."/>
            <person name="Sun X."/>
            <person name="Gostincar C."/>
            <person name="Fang C."/>
            <person name="Gunde-Cimerman N."/>
            <person name="Song Z."/>
        </authorList>
    </citation>
    <scope>NUCLEOTIDE SEQUENCE</scope>
    <source>
        <strain evidence="2">EXF-8016</strain>
    </source>
</reference>
<gene>
    <name evidence="2" type="ORF">KCV03_g5485</name>
</gene>
<accession>A0A9P8GHT8</accession>
<name>A0A9P8GHT8_AURME</name>
<proteinExistence type="predicted"/>
<organism evidence="2 3">
    <name type="scientific">Aureobasidium melanogenum</name>
    <name type="common">Aureobasidium pullulans var. melanogenum</name>
    <dbReference type="NCBI Taxonomy" id="46634"/>
    <lineage>
        <taxon>Eukaryota</taxon>
        <taxon>Fungi</taxon>
        <taxon>Dikarya</taxon>
        <taxon>Ascomycota</taxon>
        <taxon>Pezizomycotina</taxon>
        <taxon>Dothideomycetes</taxon>
        <taxon>Dothideomycetidae</taxon>
        <taxon>Dothideales</taxon>
        <taxon>Saccotheciaceae</taxon>
        <taxon>Aureobasidium</taxon>
    </lineage>
</organism>
<sequence length="412" mass="46927">MASPSTPPAQQPSPSRIVTAVQTGLSYEIGDMSPKSQKNAEDALLYNRMSMVRCYERDDGFHFELQERVRVTVSDDEAPTCSICPNDEGRACRHIWWVNDQILKTSTPPGARPRDQFQMSRDGQDVGSDKIKGRMLYHEWLEEEGLQKLAQLGGWYKQDPSNQHDTRLVEQTATQILSAFEPSGVLSSQHGQDNLQMLQESQALFTRYRNEMIKQAKAQPFLLVALGAAVPEAERDLLHLTKIHSRIERIFFDYGYWMTTRTPSHSSLDATAETLHIEIGHLRSFVIEHQTKAQAPRREIPEVLQIKTIDVLLYTLEQLVEYRGDSQTTAVVSTPQYSGLALQDRSLLHKMIPPQSQNYFALPVLNLLSNGVPYREMVQRRVRVVVNSLREGHEPCPEDYVKKLEEIVGLDE</sequence>